<proteinExistence type="inferred from homology"/>
<evidence type="ECO:0000313" key="8">
    <source>
        <dbReference type="EMBL" id="QLJ52991.1"/>
    </source>
</evidence>
<dbReference type="Pfam" id="PF00297">
    <property type="entry name" value="Ribosomal_L3"/>
    <property type="match status" value="1"/>
</dbReference>
<dbReference type="GO" id="GO:0006412">
    <property type="term" value="P:translation"/>
    <property type="evidence" value="ECO:0007669"/>
    <property type="project" value="UniProtKB-UniRule"/>
</dbReference>
<sequence>MGKVIKPRSGSRAFRPRKRASRQNARITSWPEFEETKLLGFAGFKAGMTHIIMVDDYEGSPTKGHEVSVPVTVVETPSLLVLGLRAYSSDVYGLKSFSDVYANNIDKKIAERINLKKNNFDEVMKKVEGTIDAIKDVRVLALTSPERTGFGRKNPDVVEIAVGGKTPKEKWEFCKSILGKEVKVSEVFSDGEYVDAISVTKGKGWQGAVKRFGVHLQRRKATGRRRHVGTLGPWHPARVMYTTPMAGQMGYHKRTELNKRILKIGGKDEANPKGGFLNYGVVMNDCVLIKGSVGGPCKRMIKLRKSIRKSVKPAKLEIKYISKNSKQGA</sequence>
<dbReference type="NCBIfam" id="TIGR03626">
    <property type="entry name" value="L3_arch"/>
    <property type="match status" value="1"/>
</dbReference>
<organism evidence="8 9">
    <name type="scientific">Fermentimicrarchaeum limneticum</name>
    <dbReference type="NCBI Taxonomy" id="2795018"/>
    <lineage>
        <taxon>Archaea</taxon>
        <taxon>Candidatus Micrarchaeota</taxon>
        <taxon>Candidatus Fermentimicrarchaeales</taxon>
        <taxon>Candidatus Fermentimicrarchaeaceae</taxon>
        <taxon>Candidatus Fermentimicrarchaeum</taxon>
    </lineage>
</organism>
<dbReference type="GO" id="GO:0022625">
    <property type="term" value="C:cytosolic large ribosomal subunit"/>
    <property type="evidence" value="ECO:0007669"/>
    <property type="project" value="UniProtKB-UniRule"/>
</dbReference>
<dbReference type="InterPro" id="IPR000597">
    <property type="entry name" value="Ribosomal_uL3"/>
</dbReference>
<reference evidence="9" key="1">
    <citation type="submission" date="2020-07" db="EMBL/GenBank/DDBJ databases">
        <title>Metabolic diversity and evolutionary history of the archaeal phylum ###Micrarchaeota### uncovered from a freshwater lake metagenome.</title>
        <authorList>
            <person name="Kadnikov V.V."/>
            <person name="Savvichev A.S."/>
            <person name="Mardanov A.V."/>
            <person name="Beletsky A.V."/>
            <person name="Chupakov A.V."/>
            <person name="Kokryatskaya N.M."/>
            <person name="Pimenov N.V."/>
            <person name="Ravin N.V."/>
        </authorList>
    </citation>
    <scope>NUCLEOTIDE SEQUENCE [LARGE SCALE GENOMIC DNA]</scope>
</reference>
<comment type="similarity">
    <text evidence="1 6">Belongs to the universal ribosomal protein uL3 family.</text>
</comment>
<comment type="function">
    <text evidence="6">One of the primary rRNA binding proteins, it binds directly near the 3'-end of the 23S rRNA, where it nucleates assembly of the 50S subunit.</text>
</comment>
<evidence type="ECO:0000256" key="3">
    <source>
        <dbReference type="ARBA" id="ARBA00022884"/>
    </source>
</evidence>
<evidence type="ECO:0000256" key="2">
    <source>
        <dbReference type="ARBA" id="ARBA00022730"/>
    </source>
</evidence>
<keyword evidence="5 6" id="KW-0687">Ribonucleoprotein</keyword>
<name>A0A7D5XD08_FERL1</name>
<dbReference type="Gene3D" id="2.40.30.10">
    <property type="entry name" value="Translation factors"/>
    <property type="match status" value="1"/>
</dbReference>
<dbReference type="SUPFAM" id="SSF50447">
    <property type="entry name" value="Translation proteins"/>
    <property type="match status" value="1"/>
</dbReference>
<evidence type="ECO:0000256" key="5">
    <source>
        <dbReference type="ARBA" id="ARBA00023274"/>
    </source>
</evidence>
<evidence type="ECO:0000256" key="6">
    <source>
        <dbReference type="HAMAP-Rule" id="MF_01325"/>
    </source>
</evidence>
<dbReference type="InterPro" id="IPR044892">
    <property type="entry name" value="Ribosomal_L3_dom_3_arc_sf"/>
</dbReference>
<dbReference type="NCBIfam" id="NF003261">
    <property type="entry name" value="PRK04231.1"/>
    <property type="match status" value="1"/>
</dbReference>
<dbReference type="GO" id="GO:0019843">
    <property type="term" value="F:rRNA binding"/>
    <property type="evidence" value="ECO:0007669"/>
    <property type="project" value="UniProtKB-UniRule"/>
</dbReference>
<dbReference type="InterPro" id="IPR019926">
    <property type="entry name" value="Ribosomal_uL3_CS"/>
</dbReference>
<protein>
    <recommendedName>
        <fullName evidence="6">Large ribosomal subunit protein uL3</fullName>
    </recommendedName>
</protein>
<evidence type="ECO:0000313" key="9">
    <source>
        <dbReference type="Proteomes" id="UP000510821"/>
    </source>
</evidence>
<gene>
    <name evidence="6" type="primary">rpl3</name>
    <name evidence="8" type="ORF">Sv326_0816</name>
</gene>
<dbReference type="InterPro" id="IPR019928">
    <property type="entry name" value="Ribosomal_uL3_arc"/>
</dbReference>
<dbReference type="InterPro" id="IPR009000">
    <property type="entry name" value="Transl_B-barrel_sf"/>
</dbReference>
<comment type="subunit">
    <text evidence="6">Part of the 50S ribosomal subunit. Forms a cluster with proteins L14 and L24e.</text>
</comment>
<evidence type="ECO:0000256" key="7">
    <source>
        <dbReference type="SAM" id="MobiDB-lite"/>
    </source>
</evidence>
<evidence type="ECO:0000256" key="1">
    <source>
        <dbReference type="ARBA" id="ARBA00006540"/>
    </source>
</evidence>
<dbReference type="PANTHER" id="PTHR11363">
    <property type="entry name" value="60S RIBOSOMAL PROTEIN L3-RELATED"/>
    <property type="match status" value="1"/>
</dbReference>
<dbReference type="KEGG" id="flt:Sv326_0816"/>
<evidence type="ECO:0000256" key="4">
    <source>
        <dbReference type="ARBA" id="ARBA00022980"/>
    </source>
</evidence>
<dbReference type="GO" id="GO:0003735">
    <property type="term" value="F:structural constituent of ribosome"/>
    <property type="evidence" value="ECO:0007669"/>
    <property type="project" value="UniProtKB-UniRule"/>
</dbReference>
<feature type="region of interest" description="Disordered" evidence="7">
    <location>
        <begin position="1"/>
        <end position="25"/>
    </location>
</feature>
<keyword evidence="4 6" id="KW-0689">Ribosomal protein</keyword>
<dbReference type="EMBL" id="CP058998">
    <property type="protein sequence ID" value="QLJ52991.1"/>
    <property type="molecule type" value="Genomic_DNA"/>
</dbReference>
<dbReference type="PANTHER" id="PTHR11363:SF5">
    <property type="entry name" value="LARGE RIBOSOMAL SUBUNIT PROTEIN UL3"/>
    <property type="match status" value="1"/>
</dbReference>
<accession>A0A7D5XD08</accession>
<dbReference type="PROSITE" id="PS00474">
    <property type="entry name" value="RIBOSOMAL_L3"/>
    <property type="match status" value="1"/>
</dbReference>
<keyword evidence="2 6" id="KW-0699">rRNA-binding</keyword>
<dbReference type="InterPro" id="IPR045077">
    <property type="entry name" value="L3_arc_euk"/>
</dbReference>
<dbReference type="HAMAP" id="MF_01325_A">
    <property type="entry name" value="Ribosomal_uL3_A"/>
    <property type="match status" value="1"/>
</dbReference>
<keyword evidence="3 6" id="KW-0694">RNA-binding</keyword>
<dbReference type="Gene3D" id="4.10.960.10">
    <property type="entry name" value="Ribosomal protein L3, domain 3"/>
    <property type="match status" value="1"/>
</dbReference>
<dbReference type="Proteomes" id="UP000510821">
    <property type="component" value="Chromosome"/>
</dbReference>
<dbReference type="Gene3D" id="3.30.1430.10">
    <property type="match status" value="1"/>
</dbReference>
<dbReference type="AlphaFoldDB" id="A0A7D5XD08"/>